<gene>
    <name evidence="2" type="ORF">Tco_0975917</name>
</gene>
<proteinExistence type="predicted"/>
<keyword evidence="2" id="KW-0548">Nucleotidyltransferase</keyword>
<reference evidence="2" key="2">
    <citation type="submission" date="2022-01" db="EMBL/GenBank/DDBJ databases">
        <authorList>
            <person name="Yamashiro T."/>
            <person name="Shiraishi A."/>
            <person name="Satake H."/>
            <person name="Nakayama K."/>
        </authorList>
    </citation>
    <scope>NUCLEOTIDE SEQUENCE</scope>
</reference>
<keyword evidence="3" id="KW-1185">Reference proteome</keyword>
<protein>
    <submittedName>
        <fullName evidence="2">Reverse transcriptase domain-containing protein</fullName>
    </submittedName>
</protein>
<organism evidence="2 3">
    <name type="scientific">Tanacetum coccineum</name>
    <dbReference type="NCBI Taxonomy" id="301880"/>
    <lineage>
        <taxon>Eukaryota</taxon>
        <taxon>Viridiplantae</taxon>
        <taxon>Streptophyta</taxon>
        <taxon>Embryophyta</taxon>
        <taxon>Tracheophyta</taxon>
        <taxon>Spermatophyta</taxon>
        <taxon>Magnoliopsida</taxon>
        <taxon>eudicotyledons</taxon>
        <taxon>Gunneridae</taxon>
        <taxon>Pentapetalae</taxon>
        <taxon>asterids</taxon>
        <taxon>campanulids</taxon>
        <taxon>Asterales</taxon>
        <taxon>Asteraceae</taxon>
        <taxon>Asteroideae</taxon>
        <taxon>Anthemideae</taxon>
        <taxon>Anthemidinae</taxon>
        <taxon>Tanacetum</taxon>
    </lineage>
</organism>
<dbReference type="EMBL" id="BQNB010016264">
    <property type="protein sequence ID" value="GJT49760.1"/>
    <property type="molecule type" value="Genomic_DNA"/>
</dbReference>
<reference evidence="2" key="1">
    <citation type="journal article" date="2022" name="Int. J. Mol. Sci.">
        <title>Draft Genome of Tanacetum Coccineum: Genomic Comparison of Closely Related Tanacetum-Family Plants.</title>
        <authorList>
            <person name="Yamashiro T."/>
            <person name="Shiraishi A."/>
            <person name="Nakayama K."/>
            <person name="Satake H."/>
        </authorList>
    </citation>
    <scope>NUCLEOTIDE SEQUENCE</scope>
</reference>
<dbReference type="Proteomes" id="UP001151760">
    <property type="component" value="Unassembled WGS sequence"/>
</dbReference>
<feature type="region of interest" description="Disordered" evidence="1">
    <location>
        <begin position="53"/>
        <end position="78"/>
    </location>
</feature>
<dbReference type="CDD" id="cd00303">
    <property type="entry name" value="retropepsin_like"/>
    <property type="match status" value="1"/>
</dbReference>
<dbReference type="PROSITE" id="PS00141">
    <property type="entry name" value="ASP_PROTEASE"/>
    <property type="match status" value="1"/>
</dbReference>
<name>A0ABQ5EFV6_9ASTR</name>
<dbReference type="InterPro" id="IPR021109">
    <property type="entry name" value="Peptidase_aspartic_dom_sf"/>
</dbReference>
<keyword evidence="2" id="KW-0695">RNA-directed DNA polymerase</keyword>
<keyword evidence="2" id="KW-0808">Transferase</keyword>
<dbReference type="PANTHER" id="PTHR33067">
    <property type="entry name" value="RNA-DIRECTED DNA POLYMERASE-RELATED"/>
    <property type="match status" value="1"/>
</dbReference>
<feature type="region of interest" description="Disordered" evidence="1">
    <location>
        <begin position="387"/>
        <end position="477"/>
    </location>
</feature>
<evidence type="ECO:0000313" key="2">
    <source>
        <dbReference type="EMBL" id="GJT49760.1"/>
    </source>
</evidence>
<evidence type="ECO:0000256" key="1">
    <source>
        <dbReference type="SAM" id="MobiDB-lite"/>
    </source>
</evidence>
<comment type="caution">
    <text evidence="2">The sequence shown here is derived from an EMBL/GenBank/DDBJ whole genome shotgun (WGS) entry which is preliminary data.</text>
</comment>
<dbReference type="Gene3D" id="2.40.70.10">
    <property type="entry name" value="Acid Proteases"/>
    <property type="match status" value="1"/>
</dbReference>
<sequence>MDIRMSRIEKLISERLFRLLLPTMQSRKFVSPVNQIEAVRLWKDLPTPLVPTPVVSIPSKEPEQNPRRQRKMNSGNRRGARHYTVKLLNVLPIIMNNVSGEARRSRGKFIYQCALHDLDWTSALADSGASINLLPHSIYKQLGLEALTPTRMTLDFANHSITHPMGIAEDVVVRVDGFTFLTDFVVVNFEPRTDECYYFRKIHSFARKSFIDLYEETLTLRVGKEEFVYYADKSKKNKDKHFVHAISVNRFLKDDPFQWLVECFAPEDDNDEIDAFLAMEVSSNFEEGYFDSEGDVTFLDNLLSNDASHNLASKFAEEVITLPSRNDREFGEYLSLMTVLCEISTSQSQENVHANQGSVIESLPVSLIPVEDSEPIQEEIDIFLVPNDLIPPGVENDDSEDEDNELPNLDHQDDPSIPRPPPEPPDVEIIVFEPEAGTDISKFTRKPSKTGKHGHGKRKSTREAKDSKLKPKKVNFS</sequence>
<dbReference type="GO" id="GO:0003964">
    <property type="term" value="F:RNA-directed DNA polymerase activity"/>
    <property type="evidence" value="ECO:0007669"/>
    <property type="project" value="UniProtKB-KW"/>
</dbReference>
<dbReference type="PANTHER" id="PTHR33067:SF35">
    <property type="entry name" value="ASPARTIC PEPTIDASE DDI1-TYPE DOMAIN-CONTAINING PROTEIN"/>
    <property type="match status" value="1"/>
</dbReference>
<feature type="compositionally biased region" description="Acidic residues" evidence="1">
    <location>
        <begin position="395"/>
        <end position="405"/>
    </location>
</feature>
<accession>A0ABQ5EFV6</accession>
<dbReference type="InterPro" id="IPR001969">
    <property type="entry name" value="Aspartic_peptidase_AS"/>
</dbReference>
<evidence type="ECO:0000313" key="3">
    <source>
        <dbReference type="Proteomes" id="UP001151760"/>
    </source>
</evidence>
<feature type="compositionally biased region" description="Basic residues" evidence="1">
    <location>
        <begin position="443"/>
        <end position="460"/>
    </location>
</feature>